<evidence type="ECO:0000256" key="1">
    <source>
        <dbReference type="SAM" id="SignalP"/>
    </source>
</evidence>
<protein>
    <recommendedName>
        <fullName evidence="2">Putative amidase domain-containing protein</fullName>
    </recommendedName>
</protein>
<dbReference type="InterPro" id="IPR024301">
    <property type="entry name" value="Amidase_6"/>
</dbReference>
<dbReference type="RefSeq" id="WP_036651944.1">
    <property type="nucleotide sequence ID" value="NZ_JQCR01000002.1"/>
</dbReference>
<keyword evidence="1" id="KW-0732">Signal</keyword>
<dbReference type="AlphaFoldDB" id="A0A098MEV9"/>
<evidence type="ECO:0000313" key="3">
    <source>
        <dbReference type="EMBL" id="KGE20077.1"/>
    </source>
</evidence>
<reference evidence="3 4" key="2">
    <citation type="submission" date="2014-10" db="EMBL/GenBank/DDBJ databases">
        <title>Comparative genomics of the Paenibacillus odorifer group.</title>
        <authorList>
            <person name="Tsai Y.-C."/>
            <person name="Martin N."/>
            <person name="Korlach J."/>
            <person name="Wiedmann M."/>
        </authorList>
    </citation>
    <scope>NUCLEOTIDE SEQUENCE [LARGE SCALE GENOMIC DNA]</scope>
    <source>
        <strain evidence="3 4">DSM 18334</strain>
    </source>
</reference>
<dbReference type="Pfam" id="PF12671">
    <property type="entry name" value="Amidase_6"/>
    <property type="match status" value="1"/>
</dbReference>
<sequence>MKRVIGLSVVSLALLAGSQTIYAESGSVSKDTYQQDSNLQSSTFQYDLKQNSFKLSEANYIKAETIFKNKIYNSGLDYEPGSSEYSNYLNNYLWDIDGQLTKDRNFTQLVKYVLDYNKKHLATEGQLINPTLPQNNIGLDSLITPLAISYNRQQAVNYAYAWASAGSAKRNSTYSNRWSNDCTNFISQAWYAGGHYERKANYVDNGYDGMVYNNNSFWYSERSTFYPSLWSESSSWVNVDDFYTYWSNQGLTGSYYTNAQKSSVIAKAQPGDIIQLSYSSGDKYDRTHSMIVTKKTSSDIYLTYHSGPNNLDIVDKPISSSDFNGRDFWLISFE</sequence>
<dbReference type="Proteomes" id="UP000029734">
    <property type="component" value="Unassembled WGS sequence"/>
</dbReference>
<evidence type="ECO:0000313" key="4">
    <source>
        <dbReference type="Proteomes" id="UP000029734"/>
    </source>
</evidence>
<name>A0A098MEV9_9BACL</name>
<proteinExistence type="predicted"/>
<evidence type="ECO:0000259" key="2">
    <source>
        <dbReference type="Pfam" id="PF12671"/>
    </source>
</evidence>
<dbReference type="OrthoDB" id="9812429at2"/>
<dbReference type="eggNOG" id="ENOG50331JF">
    <property type="taxonomic scope" value="Bacteria"/>
</dbReference>
<keyword evidence="4" id="KW-1185">Reference proteome</keyword>
<reference evidence="3 4" key="1">
    <citation type="submission" date="2014-08" db="EMBL/GenBank/DDBJ databases">
        <authorList>
            <person name="den Bakker H.C."/>
        </authorList>
    </citation>
    <scope>NUCLEOTIDE SEQUENCE [LARGE SCALE GENOMIC DNA]</scope>
    <source>
        <strain evidence="3 4">DSM 18334</strain>
    </source>
</reference>
<feature type="signal peptide" evidence="1">
    <location>
        <begin position="1"/>
        <end position="23"/>
    </location>
</feature>
<gene>
    <name evidence="3" type="ORF">PWYN_12560</name>
</gene>
<feature type="chain" id="PRO_5001938040" description="Putative amidase domain-containing protein" evidence="1">
    <location>
        <begin position="24"/>
        <end position="334"/>
    </location>
</feature>
<feature type="domain" description="Putative amidase" evidence="2">
    <location>
        <begin position="149"/>
        <end position="315"/>
    </location>
</feature>
<dbReference type="EMBL" id="JQCR01000002">
    <property type="protein sequence ID" value="KGE20077.1"/>
    <property type="molecule type" value="Genomic_DNA"/>
</dbReference>
<comment type="caution">
    <text evidence="3">The sequence shown here is derived from an EMBL/GenBank/DDBJ whole genome shotgun (WGS) entry which is preliminary data.</text>
</comment>
<organism evidence="3 4">
    <name type="scientific">Paenibacillus wynnii</name>
    <dbReference type="NCBI Taxonomy" id="268407"/>
    <lineage>
        <taxon>Bacteria</taxon>
        <taxon>Bacillati</taxon>
        <taxon>Bacillota</taxon>
        <taxon>Bacilli</taxon>
        <taxon>Bacillales</taxon>
        <taxon>Paenibacillaceae</taxon>
        <taxon>Paenibacillus</taxon>
    </lineage>
</organism>
<accession>A0A098MEV9</accession>